<feature type="compositionally biased region" description="Polar residues" evidence="1">
    <location>
        <begin position="157"/>
        <end position="168"/>
    </location>
</feature>
<organism evidence="3 4">
    <name type="scientific">Drosophila willistoni</name>
    <name type="common">Fruit fly</name>
    <dbReference type="NCBI Taxonomy" id="7260"/>
    <lineage>
        <taxon>Eukaryota</taxon>
        <taxon>Metazoa</taxon>
        <taxon>Ecdysozoa</taxon>
        <taxon>Arthropoda</taxon>
        <taxon>Hexapoda</taxon>
        <taxon>Insecta</taxon>
        <taxon>Pterygota</taxon>
        <taxon>Neoptera</taxon>
        <taxon>Endopterygota</taxon>
        <taxon>Diptera</taxon>
        <taxon>Brachycera</taxon>
        <taxon>Muscomorpha</taxon>
        <taxon>Ephydroidea</taxon>
        <taxon>Drosophilidae</taxon>
        <taxon>Drosophila</taxon>
        <taxon>Sophophora</taxon>
    </lineage>
</organism>
<dbReference type="Proteomes" id="UP000007798">
    <property type="component" value="Unassembled WGS sequence"/>
</dbReference>
<feature type="compositionally biased region" description="Low complexity" evidence="1">
    <location>
        <begin position="118"/>
        <end position="145"/>
    </location>
</feature>
<dbReference type="GO" id="GO:0006357">
    <property type="term" value="P:regulation of transcription by RNA polymerase II"/>
    <property type="evidence" value="ECO:0007669"/>
    <property type="project" value="TreeGrafter"/>
</dbReference>
<name>B4N3K7_DROWI</name>
<feature type="region of interest" description="Disordered" evidence="1">
    <location>
        <begin position="105"/>
        <end position="168"/>
    </location>
</feature>
<dbReference type="Pfam" id="PF10545">
    <property type="entry name" value="MADF_DNA_bdg"/>
    <property type="match status" value="1"/>
</dbReference>
<feature type="compositionally biased region" description="Acidic residues" evidence="1">
    <location>
        <begin position="275"/>
        <end position="288"/>
    </location>
</feature>
<dbReference type="EMBL" id="CH964095">
    <property type="protein sequence ID" value="EDW79212.1"/>
    <property type="molecule type" value="Genomic_DNA"/>
</dbReference>
<dbReference type="PROSITE" id="PS51029">
    <property type="entry name" value="MADF"/>
    <property type="match status" value="1"/>
</dbReference>
<dbReference type="OrthoDB" id="10262320at2759"/>
<dbReference type="PhylomeDB" id="B4N3K7"/>
<evidence type="ECO:0000313" key="3">
    <source>
        <dbReference type="EMBL" id="EDW79212.1"/>
    </source>
</evidence>
<proteinExistence type="predicted"/>
<evidence type="ECO:0000259" key="2">
    <source>
        <dbReference type="PROSITE" id="PS51029"/>
    </source>
</evidence>
<dbReference type="PANTHER" id="PTHR12243:SF69">
    <property type="entry name" value="SI:CH73-59F11.3"/>
    <property type="match status" value="1"/>
</dbReference>
<protein>
    <recommendedName>
        <fullName evidence="2">MADF domain-containing protein</fullName>
    </recommendedName>
</protein>
<dbReference type="eggNOG" id="ENOG502SDRG">
    <property type="taxonomic scope" value="Eukaryota"/>
</dbReference>
<dbReference type="HOGENOM" id="CLU_655988_0_0_1"/>
<evidence type="ECO:0000256" key="1">
    <source>
        <dbReference type="SAM" id="MobiDB-lite"/>
    </source>
</evidence>
<dbReference type="SMART" id="SM00595">
    <property type="entry name" value="MADF"/>
    <property type="match status" value="1"/>
</dbReference>
<dbReference type="AlphaFoldDB" id="B4N3K7"/>
<dbReference type="InterPro" id="IPR039353">
    <property type="entry name" value="TF_Adf1"/>
</dbReference>
<dbReference type="InParanoid" id="B4N3K7"/>
<dbReference type="InterPro" id="IPR006578">
    <property type="entry name" value="MADF-dom"/>
</dbReference>
<sequence>MAFSRHNIEKRRLIELVRQNPILWDCRLPHYKRSDKKKAIKWNELGRMFNVNGERVQRTFTSLREIFRRELNHEKMLGAQRFTSKWEYYDAMAFLKEVIRERKSRERIKHDSTSGETSNNNNNNVSSNNNNNSNSNNNNNNNNSVTHDEYQYFAPSDPNNPNNQLKTGSTVLPQSQALVVPLATMPLPLPLPLSLPLPQSQLPLARQQQAQHLQALQLQPDVTLTSLKPTSTTTPMTTNTATTTPTAASATSPTQVLLSSSRSCSSSPSIYIKDEPDDSQDDDEDDDEILKKPRQKLATIRPATKQQLKSRLQLPKTNREGPSGGTDGAIARATALYATPPPHLIINANNELIDADAGDLDDDLEDDFDEEEEDDESRVVDVDMMTGLGGRLSPSSSFGIGGSGVPVGGHGVGRGGIGNTHHTHHHHHQQGPRELLYNKFGDFLAARLNTLSEPLANELMNKILLLIAEK</sequence>
<gene>
    <name evidence="3" type="primary">Dwil\GK12934</name>
    <name evidence="3" type="ORF">Dwil_GK12934</name>
</gene>
<feature type="compositionally biased region" description="Low complexity" evidence="1">
    <location>
        <begin position="226"/>
        <end position="269"/>
    </location>
</feature>
<dbReference type="PANTHER" id="PTHR12243">
    <property type="entry name" value="MADF DOMAIN TRANSCRIPTION FACTOR"/>
    <property type="match status" value="1"/>
</dbReference>
<dbReference type="GO" id="GO:0005634">
    <property type="term" value="C:nucleus"/>
    <property type="evidence" value="ECO:0007669"/>
    <property type="project" value="TreeGrafter"/>
</dbReference>
<reference evidence="3 4" key="1">
    <citation type="journal article" date="2007" name="Nature">
        <title>Evolution of genes and genomes on the Drosophila phylogeny.</title>
        <authorList>
            <consortium name="Drosophila 12 Genomes Consortium"/>
            <person name="Clark A.G."/>
            <person name="Eisen M.B."/>
            <person name="Smith D.R."/>
            <person name="Bergman C.M."/>
            <person name="Oliver B."/>
            <person name="Markow T.A."/>
            <person name="Kaufman T.C."/>
            <person name="Kellis M."/>
            <person name="Gelbart W."/>
            <person name="Iyer V.N."/>
            <person name="Pollard D.A."/>
            <person name="Sackton T.B."/>
            <person name="Larracuente A.M."/>
            <person name="Singh N.D."/>
            <person name="Abad J.P."/>
            <person name="Abt D.N."/>
            <person name="Adryan B."/>
            <person name="Aguade M."/>
            <person name="Akashi H."/>
            <person name="Anderson W.W."/>
            <person name="Aquadro C.F."/>
            <person name="Ardell D.H."/>
            <person name="Arguello R."/>
            <person name="Artieri C.G."/>
            <person name="Barbash D.A."/>
            <person name="Barker D."/>
            <person name="Barsanti P."/>
            <person name="Batterham P."/>
            <person name="Batzoglou S."/>
            <person name="Begun D."/>
            <person name="Bhutkar A."/>
            <person name="Blanco E."/>
            <person name="Bosak S.A."/>
            <person name="Bradley R.K."/>
            <person name="Brand A.D."/>
            <person name="Brent M.R."/>
            <person name="Brooks A.N."/>
            <person name="Brown R.H."/>
            <person name="Butlin R.K."/>
            <person name="Caggese C."/>
            <person name="Calvi B.R."/>
            <person name="Bernardo de Carvalho A."/>
            <person name="Caspi A."/>
            <person name="Castrezana S."/>
            <person name="Celniker S.E."/>
            <person name="Chang J.L."/>
            <person name="Chapple C."/>
            <person name="Chatterji S."/>
            <person name="Chinwalla A."/>
            <person name="Civetta A."/>
            <person name="Clifton S.W."/>
            <person name="Comeron J.M."/>
            <person name="Costello J.C."/>
            <person name="Coyne J.A."/>
            <person name="Daub J."/>
            <person name="David R.G."/>
            <person name="Delcher A.L."/>
            <person name="Delehaunty K."/>
            <person name="Do C.B."/>
            <person name="Ebling H."/>
            <person name="Edwards K."/>
            <person name="Eickbush T."/>
            <person name="Evans J.D."/>
            <person name="Filipski A."/>
            <person name="Findeiss S."/>
            <person name="Freyhult E."/>
            <person name="Fulton L."/>
            <person name="Fulton R."/>
            <person name="Garcia A.C."/>
            <person name="Gardiner A."/>
            <person name="Garfield D.A."/>
            <person name="Garvin B.E."/>
            <person name="Gibson G."/>
            <person name="Gilbert D."/>
            <person name="Gnerre S."/>
            <person name="Godfrey J."/>
            <person name="Good R."/>
            <person name="Gotea V."/>
            <person name="Gravely B."/>
            <person name="Greenberg A.J."/>
            <person name="Griffiths-Jones S."/>
            <person name="Gross S."/>
            <person name="Guigo R."/>
            <person name="Gustafson E.A."/>
            <person name="Haerty W."/>
            <person name="Hahn M.W."/>
            <person name="Halligan D.L."/>
            <person name="Halpern A.L."/>
            <person name="Halter G.M."/>
            <person name="Han M.V."/>
            <person name="Heger A."/>
            <person name="Hillier L."/>
            <person name="Hinrichs A.S."/>
            <person name="Holmes I."/>
            <person name="Hoskins R.A."/>
            <person name="Hubisz M.J."/>
            <person name="Hultmark D."/>
            <person name="Huntley M.A."/>
            <person name="Jaffe D.B."/>
            <person name="Jagadeeshan S."/>
            <person name="Jeck W.R."/>
            <person name="Johnson J."/>
            <person name="Jones C.D."/>
            <person name="Jordan W.C."/>
            <person name="Karpen G.H."/>
            <person name="Kataoka E."/>
            <person name="Keightley P.D."/>
            <person name="Kheradpour P."/>
            <person name="Kirkness E.F."/>
            <person name="Koerich L.B."/>
            <person name="Kristiansen K."/>
            <person name="Kudrna D."/>
            <person name="Kulathinal R.J."/>
            <person name="Kumar S."/>
            <person name="Kwok R."/>
            <person name="Lander E."/>
            <person name="Langley C.H."/>
            <person name="Lapoint R."/>
            <person name="Lazzaro B.P."/>
            <person name="Lee S.J."/>
            <person name="Levesque L."/>
            <person name="Li R."/>
            <person name="Lin C.F."/>
            <person name="Lin M.F."/>
            <person name="Lindblad-Toh K."/>
            <person name="Llopart A."/>
            <person name="Long M."/>
            <person name="Low L."/>
            <person name="Lozovsky E."/>
            <person name="Lu J."/>
            <person name="Luo M."/>
            <person name="Machado C.A."/>
            <person name="Makalowski W."/>
            <person name="Marzo M."/>
            <person name="Matsuda M."/>
            <person name="Matzkin L."/>
            <person name="McAllister B."/>
            <person name="McBride C.S."/>
            <person name="McKernan B."/>
            <person name="McKernan K."/>
            <person name="Mendez-Lago M."/>
            <person name="Minx P."/>
            <person name="Mollenhauer M.U."/>
            <person name="Montooth K."/>
            <person name="Mount S.M."/>
            <person name="Mu X."/>
            <person name="Myers E."/>
            <person name="Negre B."/>
            <person name="Newfeld S."/>
            <person name="Nielsen R."/>
            <person name="Noor M.A."/>
            <person name="O'Grady P."/>
            <person name="Pachter L."/>
            <person name="Papaceit M."/>
            <person name="Parisi M.J."/>
            <person name="Parisi M."/>
            <person name="Parts L."/>
            <person name="Pedersen J.S."/>
            <person name="Pesole G."/>
            <person name="Phillippy A.M."/>
            <person name="Ponting C.P."/>
            <person name="Pop M."/>
            <person name="Porcelli D."/>
            <person name="Powell J.R."/>
            <person name="Prohaska S."/>
            <person name="Pruitt K."/>
            <person name="Puig M."/>
            <person name="Quesneville H."/>
            <person name="Ram K.R."/>
            <person name="Rand D."/>
            <person name="Rasmussen M.D."/>
            <person name="Reed L.K."/>
            <person name="Reenan R."/>
            <person name="Reily A."/>
            <person name="Remington K.A."/>
            <person name="Rieger T.T."/>
            <person name="Ritchie M.G."/>
            <person name="Robin C."/>
            <person name="Rogers Y.H."/>
            <person name="Rohde C."/>
            <person name="Rozas J."/>
            <person name="Rubenfield M.J."/>
            <person name="Ruiz A."/>
            <person name="Russo S."/>
            <person name="Salzberg S.L."/>
            <person name="Sanchez-Gracia A."/>
            <person name="Saranga D.J."/>
            <person name="Sato H."/>
            <person name="Schaeffer S.W."/>
            <person name="Schatz M.C."/>
            <person name="Schlenke T."/>
            <person name="Schwartz R."/>
            <person name="Segarra C."/>
            <person name="Singh R.S."/>
            <person name="Sirot L."/>
            <person name="Sirota M."/>
            <person name="Sisneros N.B."/>
            <person name="Smith C.D."/>
            <person name="Smith T.F."/>
            <person name="Spieth J."/>
            <person name="Stage D.E."/>
            <person name="Stark A."/>
            <person name="Stephan W."/>
            <person name="Strausberg R.L."/>
            <person name="Strempel S."/>
            <person name="Sturgill D."/>
            <person name="Sutton G."/>
            <person name="Sutton G.G."/>
            <person name="Tao W."/>
            <person name="Teichmann S."/>
            <person name="Tobari Y.N."/>
            <person name="Tomimura Y."/>
            <person name="Tsolas J.M."/>
            <person name="Valente V.L."/>
            <person name="Venter E."/>
            <person name="Venter J.C."/>
            <person name="Vicario S."/>
            <person name="Vieira F.G."/>
            <person name="Vilella A.J."/>
            <person name="Villasante A."/>
            <person name="Walenz B."/>
            <person name="Wang J."/>
            <person name="Wasserman M."/>
            <person name="Watts T."/>
            <person name="Wilson D."/>
            <person name="Wilson R.K."/>
            <person name="Wing R.A."/>
            <person name="Wolfner M.F."/>
            <person name="Wong A."/>
            <person name="Wong G.K."/>
            <person name="Wu C.I."/>
            <person name="Wu G."/>
            <person name="Yamamoto D."/>
            <person name="Yang H.P."/>
            <person name="Yang S.P."/>
            <person name="Yorke J.A."/>
            <person name="Yoshida K."/>
            <person name="Zdobnov E."/>
            <person name="Zhang P."/>
            <person name="Zhang Y."/>
            <person name="Zimin A.V."/>
            <person name="Baldwin J."/>
            <person name="Abdouelleil A."/>
            <person name="Abdulkadir J."/>
            <person name="Abebe A."/>
            <person name="Abera B."/>
            <person name="Abreu J."/>
            <person name="Acer S.C."/>
            <person name="Aftuck L."/>
            <person name="Alexander A."/>
            <person name="An P."/>
            <person name="Anderson E."/>
            <person name="Anderson S."/>
            <person name="Arachi H."/>
            <person name="Azer M."/>
            <person name="Bachantsang P."/>
            <person name="Barry A."/>
            <person name="Bayul T."/>
            <person name="Berlin A."/>
            <person name="Bessette D."/>
            <person name="Bloom T."/>
            <person name="Blye J."/>
            <person name="Boguslavskiy L."/>
            <person name="Bonnet C."/>
            <person name="Boukhgalter B."/>
            <person name="Bourzgui I."/>
            <person name="Brown A."/>
            <person name="Cahill P."/>
            <person name="Channer S."/>
            <person name="Cheshatsang Y."/>
            <person name="Chuda L."/>
            <person name="Citroen M."/>
            <person name="Collymore A."/>
            <person name="Cooke P."/>
            <person name="Costello M."/>
            <person name="D'Aco K."/>
            <person name="Daza R."/>
            <person name="De Haan G."/>
            <person name="DeGray S."/>
            <person name="DeMaso C."/>
            <person name="Dhargay N."/>
            <person name="Dooley K."/>
            <person name="Dooley E."/>
            <person name="Doricent M."/>
            <person name="Dorje P."/>
            <person name="Dorjee K."/>
            <person name="Dupes A."/>
            <person name="Elong R."/>
            <person name="Falk J."/>
            <person name="Farina A."/>
            <person name="Faro S."/>
            <person name="Ferguson D."/>
            <person name="Fisher S."/>
            <person name="Foley C.D."/>
            <person name="Franke A."/>
            <person name="Friedrich D."/>
            <person name="Gadbois L."/>
            <person name="Gearin G."/>
            <person name="Gearin C.R."/>
            <person name="Giannoukos G."/>
            <person name="Goode T."/>
            <person name="Graham J."/>
            <person name="Grandbois E."/>
            <person name="Grewal S."/>
            <person name="Gyaltsen K."/>
            <person name="Hafez N."/>
            <person name="Hagos B."/>
            <person name="Hall J."/>
            <person name="Henson C."/>
            <person name="Hollinger A."/>
            <person name="Honan T."/>
            <person name="Huard M.D."/>
            <person name="Hughes L."/>
            <person name="Hurhula B."/>
            <person name="Husby M.E."/>
            <person name="Kamat A."/>
            <person name="Kanga B."/>
            <person name="Kashin S."/>
            <person name="Khazanovich D."/>
            <person name="Kisner P."/>
            <person name="Lance K."/>
            <person name="Lara M."/>
            <person name="Lee W."/>
            <person name="Lennon N."/>
            <person name="Letendre F."/>
            <person name="LeVine R."/>
            <person name="Lipovsky A."/>
            <person name="Liu X."/>
            <person name="Liu J."/>
            <person name="Liu S."/>
            <person name="Lokyitsang T."/>
            <person name="Lokyitsang Y."/>
            <person name="Lubonja R."/>
            <person name="Lui A."/>
            <person name="MacDonald P."/>
            <person name="Magnisalis V."/>
            <person name="Maru K."/>
            <person name="Matthews C."/>
            <person name="McCusker W."/>
            <person name="McDonough S."/>
            <person name="Mehta T."/>
            <person name="Meldrim J."/>
            <person name="Meneus L."/>
            <person name="Mihai O."/>
            <person name="Mihalev A."/>
            <person name="Mihova T."/>
            <person name="Mittelman R."/>
            <person name="Mlenga V."/>
            <person name="Montmayeur A."/>
            <person name="Mulrain L."/>
            <person name="Navidi A."/>
            <person name="Naylor J."/>
            <person name="Negash T."/>
            <person name="Nguyen T."/>
            <person name="Nguyen N."/>
            <person name="Nicol R."/>
            <person name="Norbu C."/>
            <person name="Norbu N."/>
            <person name="Novod N."/>
            <person name="O'Neill B."/>
            <person name="Osman S."/>
            <person name="Markiewicz E."/>
            <person name="Oyono O.L."/>
            <person name="Patti C."/>
            <person name="Phunkhang P."/>
            <person name="Pierre F."/>
            <person name="Priest M."/>
            <person name="Raghuraman S."/>
            <person name="Rege F."/>
            <person name="Reyes R."/>
            <person name="Rise C."/>
            <person name="Rogov P."/>
            <person name="Ross K."/>
            <person name="Ryan E."/>
            <person name="Settipalli S."/>
            <person name="Shea T."/>
            <person name="Sherpa N."/>
            <person name="Shi L."/>
            <person name="Shih D."/>
            <person name="Sparrow T."/>
            <person name="Spaulding J."/>
            <person name="Stalker J."/>
            <person name="Stange-Thomann N."/>
            <person name="Stavropoulos S."/>
            <person name="Stone C."/>
            <person name="Strader C."/>
            <person name="Tesfaye S."/>
            <person name="Thomson T."/>
            <person name="Thoulutsang Y."/>
            <person name="Thoulutsang D."/>
            <person name="Topham K."/>
            <person name="Topping I."/>
            <person name="Tsamla T."/>
            <person name="Vassiliev H."/>
            <person name="Vo A."/>
            <person name="Wangchuk T."/>
            <person name="Wangdi T."/>
            <person name="Weiand M."/>
            <person name="Wilkinson J."/>
            <person name="Wilson A."/>
            <person name="Yadav S."/>
            <person name="Young G."/>
            <person name="Yu Q."/>
            <person name="Zembek L."/>
            <person name="Zhong D."/>
            <person name="Zimmer A."/>
            <person name="Zwirko Z."/>
            <person name="Jaffe D.B."/>
            <person name="Alvarez P."/>
            <person name="Brockman W."/>
            <person name="Butler J."/>
            <person name="Chin C."/>
            <person name="Gnerre S."/>
            <person name="Grabherr M."/>
            <person name="Kleber M."/>
            <person name="Mauceli E."/>
            <person name="MacCallum I."/>
        </authorList>
    </citation>
    <scope>NUCLEOTIDE SEQUENCE [LARGE SCALE GENOMIC DNA]</scope>
    <source>
        <strain evidence="4">Tucson 14030-0811.24</strain>
    </source>
</reference>
<dbReference type="GO" id="GO:0005667">
    <property type="term" value="C:transcription regulator complex"/>
    <property type="evidence" value="ECO:0007669"/>
    <property type="project" value="TreeGrafter"/>
</dbReference>
<feature type="region of interest" description="Disordered" evidence="1">
    <location>
        <begin position="226"/>
        <end position="328"/>
    </location>
</feature>
<feature type="compositionally biased region" description="Acidic residues" evidence="1">
    <location>
        <begin position="357"/>
        <end position="376"/>
    </location>
</feature>
<feature type="region of interest" description="Disordered" evidence="1">
    <location>
        <begin position="357"/>
        <end position="377"/>
    </location>
</feature>
<accession>B4N3K7</accession>
<dbReference type="OMA" id="HDEYQYF"/>
<dbReference type="FunCoup" id="B4N3K7">
    <property type="interactions" value="49"/>
</dbReference>
<feature type="domain" description="MADF" evidence="2">
    <location>
        <begin position="12"/>
        <end position="100"/>
    </location>
</feature>
<keyword evidence="4" id="KW-1185">Reference proteome</keyword>
<evidence type="ECO:0000313" key="4">
    <source>
        <dbReference type="Proteomes" id="UP000007798"/>
    </source>
</evidence>